<dbReference type="Proteomes" id="UP000838756">
    <property type="component" value="Unassembled WGS sequence"/>
</dbReference>
<comment type="caution">
    <text evidence="1">The sequence shown here is derived from an EMBL/GenBank/DDBJ whole genome shotgun (WGS) entry which is preliminary data.</text>
</comment>
<sequence length="79" mass="8608">MDPNIASELTYLQTSTEYDSMRLQEAREGDVSENVFSVFLLSVLPRLTYAMLSPMTDSNGGDQGCMPLSGQLTILSVNG</sequence>
<protein>
    <submittedName>
        <fullName evidence="1">Jg12701 protein</fullName>
    </submittedName>
</protein>
<reference evidence="1" key="1">
    <citation type="submission" date="2022-03" db="EMBL/GenBank/DDBJ databases">
        <authorList>
            <person name="Lindestad O."/>
        </authorList>
    </citation>
    <scope>NUCLEOTIDE SEQUENCE</scope>
</reference>
<name>A0A8S4S0T4_9NEOP</name>
<accession>A0A8S4S0T4</accession>
<proteinExistence type="predicted"/>
<evidence type="ECO:0000313" key="1">
    <source>
        <dbReference type="EMBL" id="CAH2243787.1"/>
    </source>
</evidence>
<dbReference type="AlphaFoldDB" id="A0A8S4S0T4"/>
<gene>
    <name evidence="1" type="primary">jg12701</name>
    <name evidence="1" type="ORF">PAEG_LOCUS19871</name>
</gene>
<dbReference type="EMBL" id="CAKXAJ010025773">
    <property type="protein sequence ID" value="CAH2243787.1"/>
    <property type="molecule type" value="Genomic_DNA"/>
</dbReference>
<organism evidence="1 2">
    <name type="scientific">Pararge aegeria aegeria</name>
    <dbReference type="NCBI Taxonomy" id="348720"/>
    <lineage>
        <taxon>Eukaryota</taxon>
        <taxon>Metazoa</taxon>
        <taxon>Ecdysozoa</taxon>
        <taxon>Arthropoda</taxon>
        <taxon>Hexapoda</taxon>
        <taxon>Insecta</taxon>
        <taxon>Pterygota</taxon>
        <taxon>Neoptera</taxon>
        <taxon>Endopterygota</taxon>
        <taxon>Lepidoptera</taxon>
        <taxon>Glossata</taxon>
        <taxon>Ditrysia</taxon>
        <taxon>Papilionoidea</taxon>
        <taxon>Nymphalidae</taxon>
        <taxon>Satyrinae</taxon>
        <taxon>Satyrini</taxon>
        <taxon>Parargina</taxon>
        <taxon>Pararge</taxon>
    </lineage>
</organism>
<evidence type="ECO:0000313" key="2">
    <source>
        <dbReference type="Proteomes" id="UP000838756"/>
    </source>
</evidence>
<keyword evidence="2" id="KW-1185">Reference proteome</keyword>